<name>A0ABP5K0J4_9ACTN</name>
<dbReference type="SUPFAM" id="SSF63380">
    <property type="entry name" value="Riboflavin synthase domain-like"/>
    <property type="match status" value="1"/>
</dbReference>
<reference evidence="6" key="1">
    <citation type="journal article" date="2019" name="Int. J. Syst. Evol. Microbiol.">
        <title>The Global Catalogue of Microorganisms (GCM) 10K type strain sequencing project: providing services to taxonomists for standard genome sequencing and annotation.</title>
        <authorList>
            <consortium name="The Broad Institute Genomics Platform"/>
            <consortium name="The Broad Institute Genome Sequencing Center for Infectious Disease"/>
            <person name="Wu L."/>
            <person name="Ma J."/>
        </authorList>
    </citation>
    <scope>NUCLEOTIDE SEQUENCE [LARGE SCALE GENOMIC DNA]</scope>
    <source>
        <strain evidence="6">JCM 16021</strain>
    </source>
</reference>
<feature type="domain" description="FAD-binding FR-type" evidence="4">
    <location>
        <begin position="22"/>
        <end position="123"/>
    </location>
</feature>
<evidence type="ECO:0000313" key="6">
    <source>
        <dbReference type="Proteomes" id="UP001500575"/>
    </source>
</evidence>
<comment type="caution">
    <text evidence="5">The sequence shown here is derived from an EMBL/GenBank/DDBJ whole genome shotgun (WGS) entry which is preliminary data.</text>
</comment>
<dbReference type="EMBL" id="BAAAQQ010000011">
    <property type="protein sequence ID" value="GAA2124753.1"/>
    <property type="molecule type" value="Genomic_DNA"/>
</dbReference>
<keyword evidence="2" id="KW-0001">2Fe-2S</keyword>
<organism evidence="5 6">
    <name type="scientific">Nocardioides bigeumensis</name>
    <dbReference type="NCBI Taxonomy" id="433657"/>
    <lineage>
        <taxon>Bacteria</taxon>
        <taxon>Bacillati</taxon>
        <taxon>Actinomycetota</taxon>
        <taxon>Actinomycetes</taxon>
        <taxon>Propionibacteriales</taxon>
        <taxon>Nocardioidaceae</taxon>
        <taxon>Nocardioides</taxon>
    </lineage>
</organism>
<comment type="cofactor">
    <cofactor evidence="1">
        <name>FAD</name>
        <dbReference type="ChEBI" id="CHEBI:57692"/>
    </cofactor>
</comment>
<dbReference type="InterPro" id="IPR008333">
    <property type="entry name" value="Cbr1-like_FAD-bd_dom"/>
</dbReference>
<evidence type="ECO:0000256" key="3">
    <source>
        <dbReference type="ARBA" id="ARBA00023014"/>
    </source>
</evidence>
<dbReference type="PANTHER" id="PTHR47354:SF5">
    <property type="entry name" value="PROTEIN RFBI"/>
    <property type="match status" value="1"/>
</dbReference>
<dbReference type="InterPro" id="IPR050415">
    <property type="entry name" value="MRET"/>
</dbReference>
<evidence type="ECO:0000256" key="2">
    <source>
        <dbReference type="ARBA" id="ARBA00022714"/>
    </source>
</evidence>
<dbReference type="PROSITE" id="PS51384">
    <property type="entry name" value="FAD_FR"/>
    <property type="match status" value="1"/>
</dbReference>
<sequence>MNSPDPEALPLSPIDDVVPIETTWTTGRIITKDLPTPETVRLRMLVEDRQRHAPGQHYLIRLRAPDDYTAQRSYSVASDDDDPLVEFLVERLPGGEVSEFLSDVAEVGDVLELRGPIGRWFVWDTRTPAFCLVGGTGVVPAVAMIRTARRLGRADRLAVLAVGRTPGMLPYVDELRQAGATIAFTRHDDGQRPAGAPSREEVLPLLDSAEVFYVCGSARFAEYAVPLLIDCGADPAAIRVEQFGATG</sequence>
<dbReference type="PRINTS" id="PR00406">
    <property type="entry name" value="CYTB5RDTASE"/>
</dbReference>
<evidence type="ECO:0000259" key="4">
    <source>
        <dbReference type="PROSITE" id="PS51384"/>
    </source>
</evidence>
<keyword evidence="3" id="KW-0411">Iron-sulfur</keyword>
<dbReference type="Gene3D" id="2.40.30.10">
    <property type="entry name" value="Translation factors"/>
    <property type="match status" value="1"/>
</dbReference>
<proteinExistence type="predicted"/>
<gene>
    <name evidence="5" type="ORF">GCM10009843_21730</name>
</gene>
<evidence type="ECO:0000313" key="5">
    <source>
        <dbReference type="EMBL" id="GAA2124753.1"/>
    </source>
</evidence>
<keyword evidence="2" id="KW-0479">Metal-binding</keyword>
<dbReference type="Pfam" id="PF00970">
    <property type="entry name" value="FAD_binding_6"/>
    <property type="match status" value="1"/>
</dbReference>
<keyword evidence="2" id="KW-0408">Iron</keyword>
<dbReference type="InterPro" id="IPR017927">
    <property type="entry name" value="FAD-bd_FR_type"/>
</dbReference>
<dbReference type="Gene3D" id="3.40.50.80">
    <property type="entry name" value="Nucleotide-binding domain of ferredoxin-NADP reductase (FNR) module"/>
    <property type="match status" value="1"/>
</dbReference>
<dbReference type="SUPFAM" id="SSF52343">
    <property type="entry name" value="Ferredoxin reductase-like, C-terminal NADP-linked domain"/>
    <property type="match status" value="1"/>
</dbReference>
<evidence type="ECO:0000256" key="1">
    <source>
        <dbReference type="ARBA" id="ARBA00001974"/>
    </source>
</evidence>
<dbReference type="PANTHER" id="PTHR47354">
    <property type="entry name" value="NADH OXIDOREDUCTASE HCR"/>
    <property type="match status" value="1"/>
</dbReference>
<keyword evidence="6" id="KW-1185">Reference proteome</keyword>
<dbReference type="Proteomes" id="UP001500575">
    <property type="component" value="Unassembled WGS sequence"/>
</dbReference>
<dbReference type="RefSeq" id="WP_344303738.1">
    <property type="nucleotide sequence ID" value="NZ_BAAAQQ010000011.1"/>
</dbReference>
<dbReference type="InterPro" id="IPR039261">
    <property type="entry name" value="FNR_nucleotide-bd"/>
</dbReference>
<protein>
    <submittedName>
        <fullName evidence="5">Ferredoxin reductase</fullName>
    </submittedName>
</protein>
<accession>A0ABP5K0J4</accession>
<dbReference type="InterPro" id="IPR017938">
    <property type="entry name" value="Riboflavin_synthase-like_b-brl"/>
</dbReference>